<evidence type="ECO:0000313" key="2">
    <source>
        <dbReference type="EMBL" id="KAL2735409.1"/>
    </source>
</evidence>
<gene>
    <name evidence="2" type="ORF">V1478_003049</name>
</gene>
<accession>A0ABD2BRK6</accession>
<dbReference type="Proteomes" id="UP001607302">
    <property type="component" value="Unassembled WGS sequence"/>
</dbReference>
<evidence type="ECO:0000313" key="3">
    <source>
        <dbReference type="Proteomes" id="UP001607302"/>
    </source>
</evidence>
<comment type="caution">
    <text evidence="2">The sequence shown here is derived from an EMBL/GenBank/DDBJ whole genome shotgun (WGS) entry which is preliminary data.</text>
</comment>
<feature type="compositionally biased region" description="Basic and acidic residues" evidence="1">
    <location>
        <begin position="158"/>
        <end position="169"/>
    </location>
</feature>
<feature type="compositionally biased region" description="Basic and acidic residues" evidence="1">
    <location>
        <begin position="102"/>
        <end position="122"/>
    </location>
</feature>
<feature type="region of interest" description="Disordered" evidence="1">
    <location>
        <begin position="97"/>
        <end position="123"/>
    </location>
</feature>
<organism evidence="2 3">
    <name type="scientific">Vespula squamosa</name>
    <name type="common">Southern yellow jacket</name>
    <name type="synonym">Wasp</name>
    <dbReference type="NCBI Taxonomy" id="30214"/>
    <lineage>
        <taxon>Eukaryota</taxon>
        <taxon>Metazoa</taxon>
        <taxon>Ecdysozoa</taxon>
        <taxon>Arthropoda</taxon>
        <taxon>Hexapoda</taxon>
        <taxon>Insecta</taxon>
        <taxon>Pterygota</taxon>
        <taxon>Neoptera</taxon>
        <taxon>Endopterygota</taxon>
        <taxon>Hymenoptera</taxon>
        <taxon>Apocrita</taxon>
        <taxon>Aculeata</taxon>
        <taxon>Vespoidea</taxon>
        <taxon>Vespidae</taxon>
        <taxon>Vespinae</taxon>
        <taxon>Vespula</taxon>
    </lineage>
</organism>
<sequence>MAVRHFADSCTNSATQAMLKFECKARRTNGISITLTVKFQFESVAALENQWKGMEKGERSWLGRYTVRSLFRTYLQYLILINVYEVTQIQLSNCPALQPSQENHRDGVKRQRKREERNRAEGDATMCFEEERTFPAAVEVVSPSTTEALTKGAIDPARQNRERQDDVSG</sequence>
<feature type="region of interest" description="Disordered" evidence="1">
    <location>
        <begin position="140"/>
        <end position="169"/>
    </location>
</feature>
<name>A0ABD2BRK6_VESSQ</name>
<dbReference type="EMBL" id="JAUDFV010000064">
    <property type="protein sequence ID" value="KAL2735409.1"/>
    <property type="molecule type" value="Genomic_DNA"/>
</dbReference>
<keyword evidence="3" id="KW-1185">Reference proteome</keyword>
<evidence type="ECO:0000256" key="1">
    <source>
        <dbReference type="SAM" id="MobiDB-lite"/>
    </source>
</evidence>
<reference evidence="2 3" key="1">
    <citation type="journal article" date="2024" name="Ann. Entomol. Soc. Am.">
        <title>Genomic analyses of the southern and eastern yellowjacket wasps (Hymenoptera: Vespidae) reveal evolutionary signatures of social life.</title>
        <authorList>
            <person name="Catto M.A."/>
            <person name="Caine P.B."/>
            <person name="Orr S.E."/>
            <person name="Hunt B.G."/>
            <person name="Goodisman M.A.D."/>
        </authorList>
    </citation>
    <scope>NUCLEOTIDE SEQUENCE [LARGE SCALE GENOMIC DNA]</scope>
    <source>
        <strain evidence="2">233</strain>
        <tissue evidence="2">Head and thorax</tissue>
    </source>
</reference>
<protein>
    <submittedName>
        <fullName evidence="2">Uncharacterized protein</fullName>
    </submittedName>
</protein>
<proteinExistence type="predicted"/>
<dbReference type="AlphaFoldDB" id="A0ABD2BRK6"/>